<gene>
    <name evidence="3" type="ORF">WJX84_008600</name>
</gene>
<dbReference type="AlphaFoldDB" id="A0AAW1SV61"/>
<feature type="compositionally biased region" description="Basic and acidic residues" evidence="1">
    <location>
        <begin position="67"/>
        <end position="78"/>
    </location>
</feature>
<organism evidence="3 4">
    <name type="scientific">Apatococcus fuscideae</name>
    <dbReference type="NCBI Taxonomy" id="2026836"/>
    <lineage>
        <taxon>Eukaryota</taxon>
        <taxon>Viridiplantae</taxon>
        <taxon>Chlorophyta</taxon>
        <taxon>core chlorophytes</taxon>
        <taxon>Trebouxiophyceae</taxon>
        <taxon>Chlorellales</taxon>
        <taxon>Chlorellaceae</taxon>
        <taxon>Apatococcus</taxon>
    </lineage>
</organism>
<evidence type="ECO:0000259" key="2">
    <source>
        <dbReference type="Pfam" id="PF06991"/>
    </source>
</evidence>
<protein>
    <recommendedName>
        <fullName evidence="2">Micro-fibrillar-associated protein 1 C-terminal domain-containing protein</fullName>
    </recommendedName>
</protein>
<evidence type="ECO:0000256" key="1">
    <source>
        <dbReference type="SAM" id="MobiDB-lite"/>
    </source>
</evidence>
<proteinExistence type="predicted"/>
<feature type="domain" description="Micro-fibrillar-associated protein 1 C-terminal" evidence="2">
    <location>
        <begin position="150"/>
        <end position="318"/>
    </location>
</feature>
<dbReference type="PANTHER" id="PTHR15327">
    <property type="entry name" value="MICROFIBRIL-ASSOCIATED PROTEIN"/>
    <property type="match status" value="1"/>
</dbReference>
<accession>A0AAW1SV61</accession>
<feature type="region of interest" description="Disordered" evidence="1">
    <location>
        <begin position="212"/>
        <end position="240"/>
    </location>
</feature>
<name>A0AAW1SV61_9CHLO</name>
<dbReference type="Pfam" id="PF06991">
    <property type="entry name" value="MFAP1"/>
    <property type="match status" value="1"/>
</dbReference>
<reference evidence="3 4" key="1">
    <citation type="journal article" date="2024" name="Nat. Commun.">
        <title>Phylogenomics reveals the evolutionary origins of lichenization in chlorophyte algae.</title>
        <authorList>
            <person name="Puginier C."/>
            <person name="Libourel C."/>
            <person name="Otte J."/>
            <person name="Skaloud P."/>
            <person name="Haon M."/>
            <person name="Grisel S."/>
            <person name="Petersen M."/>
            <person name="Berrin J.G."/>
            <person name="Delaux P.M."/>
            <person name="Dal Grande F."/>
            <person name="Keller J."/>
        </authorList>
    </citation>
    <scope>NUCLEOTIDE SEQUENCE [LARGE SCALE GENOMIC DNA]</scope>
    <source>
        <strain evidence="3 4">SAG 2523</strain>
    </source>
</reference>
<feature type="region of interest" description="Disordered" evidence="1">
    <location>
        <begin position="254"/>
        <end position="293"/>
    </location>
</feature>
<dbReference type="EMBL" id="JALJOV010000802">
    <property type="protein sequence ID" value="KAK9861177.1"/>
    <property type="molecule type" value="Genomic_DNA"/>
</dbReference>
<evidence type="ECO:0000313" key="4">
    <source>
        <dbReference type="Proteomes" id="UP001485043"/>
    </source>
</evidence>
<evidence type="ECO:0000313" key="3">
    <source>
        <dbReference type="EMBL" id="KAK9861177.1"/>
    </source>
</evidence>
<feature type="compositionally biased region" description="Acidic residues" evidence="1">
    <location>
        <begin position="230"/>
        <end position="240"/>
    </location>
</feature>
<feature type="compositionally biased region" description="Acidic residues" evidence="1">
    <location>
        <begin position="128"/>
        <end position="152"/>
    </location>
</feature>
<feature type="region of interest" description="Disordered" evidence="1">
    <location>
        <begin position="1"/>
        <end position="167"/>
    </location>
</feature>
<sequence>MAGRRAEKEVNTNRIDPASVKRYWPGKAPDWAKALPAEEEEEAAAASQSSDEEGLEADKVAAPVILKKSDDPRLRRLAEAQAEVGGRDTALARRRGDDAEEEDEELIAARRQAVRDRLRKQQEAQPAADDELEEEEEDEEAGSSEYETDSEEEYGRQMLKPVFVPKSNRETIEERDALEKEEAEALVKHKHRLEDRKKETKEIVVERIRAEEAAARGAREGPKELGDIHTDDEEDEEAEYELWRQRELRRIRRDREEKEREIREGEERDMLKNMSAEERAAWERDHPKMDGEAPKKKWRFLQKYWHKGAFFQEASDNPYTDEHAGEHLSTGLF</sequence>
<feature type="compositionally biased region" description="Basic and acidic residues" evidence="1">
    <location>
        <begin position="113"/>
        <end position="122"/>
    </location>
</feature>
<comment type="caution">
    <text evidence="3">The sequence shown here is derived from an EMBL/GenBank/DDBJ whole genome shotgun (WGS) entry which is preliminary data.</text>
</comment>
<dbReference type="InterPro" id="IPR009730">
    <property type="entry name" value="MFAP1_C"/>
</dbReference>
<feature type="compositionally biased region" description="Basic and acidic residues" evidence="1">
    <location>
        <begin position="212"/>
        <end position="229"/>
    </location>
</feature>
<keyword evidence="4" id="KW-1185">Reference proteome</keyword>
<dbReference type="InterPro" id="IPR033194">
    <property type="entry name" value="MFAP1"/>
</dbReference>
<feature type="compositionally biased region" description="Basic and acidic residues" evidence="1">
    <location>
        <begin position="1"/>
        <end position="11"/>
    </location>
</feature>
<dbReference type="Proteomes" id="UP001485043">
    <property type="component" value="Unassembled WGS sequence"/>
</dbReference>